<evidence type="ECO:0000256" key="1">
    <source>
        <dbReference type="ARBA" id="ARBA00022729"/>
    </source>
</evidence>
<dbReference type="InterPro" id="IPR052387">
    <property type="entry name" value="Fibrocystin"/>
</dbReference>
<evidence type="ECO:0000313" key="5">
    <source>
        <dbReference type="Proteomes" id="UP000826188"/>
    </source>
</evidence>
<evidence type="ECO:0000256" key="2">
    <source>
        <dbReference type="SAM" id="SignalP"/>
    </source>
</evidence>
<dbReference type="InterPro" id="IPR037524">
    <property type="entry name" value="PA14/GLEYA"/>
</dbReference>
<comment type="caution">
    <text evidence="4">The sequence shown here is derived from an EMBL/GenBank/DDBJ whole genome shotgun (WGS) entry which is preliminary data.</text>
</comment>
<dbReference type="EMBL" id="JAHWGL010000008">
    <property type="protein sequence ID" value="MBW3127676.1"/>
    <property type="molecule type" value="Genomic_DNA"/>
</dbReference>
<dbReference type="PANTHER" id="PTHR46769:SF2">
    <property type="entry name" value="FIBROCYSTIN-L ISOFORM 2 PRECURSOR-RELATED"/>
    <property type="match status" value="1"/>
</dbReference>
<dbReference type="Proteomes" id="UP000826188">
    <property type="component" value="Unassembled WGS sequence"/>
</dbReference>
<evidence type="ECO:0000313" key="4">
    <source>
        <dbReference type="EMBL" id="MBW3127676.1"/>
    </source>
</evidence>
<feature type="domain" description="PA14" evidence="3">
    <location>
        <begin position="534"/>
        <end position="688"/>
    </location>
</feature>
<proteinExistence type="predicted"/>
<feature type="signal peptide" evidence="2">
    <location>
        <begin position="1"/>
        <end position="23"/>
    </location>
</feature>
<dbReference type="SMART" id="SM00758">
    <property type="entry name" value="PA14"/>
    <property type="match status" value="1"/>
</dbReference>
<evidence type="ECO:0000259" key="3">
    <source>
        <dbReference type="PROSITE" id="PS51820"/>
    </source>
</evidence>
<reference evidence="4 5" key="1">
    <citation type="submission" date="2021-07" db="EMBL/GenBank/DDBJ databases">
        <title>Hymenobacter profundi sp. nov., isolated from deep-sea water.</title>
        <authorList>
            <person name="Kim M.K."/>
        </authorList>
    </citation>
    <scope>NUCLEOTIDE SEQUENCE [LARGE SCALE GENOMIC DNA]</scope>
    <source>
        <strain evidence="4 5">M2</strain>
    </source>
</reference>
<protein>
    <submittedName>
        <fullName evidence="4">T9SS type A sorting domain-containing protein</fullName>
    </submittedName>
</protein>
<dbReference type="InterPro" id="IPR026444">
    <property type="entry name" value="Secre_tail"/>
</dbReference>
<dbReference type="PROSITE" id="PS51820">
    <property type="entry name" value="PA14"/>
    <property type="match status" value="1"/>
</dbReference>
<sequence>MRRFISLLLLIVGIAAPYSYSQAPTRNANSYVRPYGEAFQYGINLGYYGNGWDDEGLATAAQTLGVRSVRPTLPDYFVEKYGFGIRANTFKVYTDELGMKEITCFIGEPSAAHLDKTTYLGSSGPSKVFANLYEPIWTSNGSVNPNNYYAYYMYQLLQTYGDKVRFWEIVNEPDYTFIGNKDVWLSRAPSPAELPNLRAPFYYYIRMLRISYEVVKKYRPDAYVTTGGIGYPQFLDALLRYSDNPNGGSITAQYPNTGGAYLDAVSFHTYPAYSLHKWDNSIGGFRYFRTSDYAAERVIQEEQAMVDVLNRYGYNGTKYPAKHIIMTETNVSRRTSDDRISTDEMQRNFGIKMLVQAQKNRIRQLYFYHLGESINTPAASISVSRGDALDLMGFYENLKRDAPGQQRTTQLGQGFATTSKLLYGFSYDAARTAALTLPANANGAAFRKDNSYVYVLWAKALTDKSEYAKVTYSFPAALGLKTVKRYEWNFSSTNASSIQQAQEITLSGTPAFFVEDAASQVVAPAPPVASSGCDNTGTLLREQWNNVKGATTADIPVTKLPNSSSQLTSFAASNQYGNNHGARLRGYICPPQNGAYTFWVTGDDAADLFLSSDDDPAHKVRIASSTGWRASAYDWYRSSEQKSAPIQLQTGRRYYVEVLHKQSWGTGFVAVAWQRPDGSRQQPISGSVLIPFVPVTSSQLTATATVASATLNDTIDNSAPATNLNIYPNPFSKQATVQFSVQQRSQVTLALYNLTGQQIRSLFDGQVEAGVQNSVSMESVGLSNGLYIVRLVTGTEVVSQKVSYAGE</sequence>
<dbReference type="NCBIfam" id="TIGR04183">
    <property type="entry name" value="Por_Secre_tail"/>
    <property type="match status" value="1"/>
</dbReference>
<dbReference type="InterPro" id="IPR011658">
    <property type="entry name" value="PA14_dom"/>
</dbReference>
<dbReference type="Pfam" id="PF07691">
    <property type="entry name" value="PA14"/>
    <property type="match status" value="1"/>
</dbReference>
<accession>A0ABS6WX73</accession>
<dbReference type="PANTHER" id="PTHR46769">
    <property type="entry name" value="POLYCYSTIC KIDNEY AND HEPATIC DISEASE 1 (AUTOSOMAL RECESSIVE)-LIKE 1"/>
    <property type="match status" value="1"/>
</dbReference>
<gene>
    <name evidence="4" type="ORF">KYK14_03885</name>
</gene>
<dbReference type="Pfam" id="PF18962">
    <property type="entry name" value="Por_Secre_tail"/>
    <property type="match status" value="1"/>
</dbReference>
<name>A0ABS6WX73_9BACT</name>
<keyword evidence="5" id="KW-1185">Reference proteome</keyword>
<organism evidence="4 5">
    <name type="scientific">Hymenobacter profundi</name>
    <dbReference type="NCBI Taxonomy" id="1982110"/>
    <lineage>
        <taxon>Bacteria</taxon>
        <taxon>Pseudomonadati</taxon>
        <taxon>Bacteroidota</taxon>
        <taxon>Cytophagia</taxon>
        <taxon>Cytophagales</taxon>
        <taxon>Hymenobacteraceae</taxon>
        <taxon>Hymenobacter</taxon>
    </lineage>
</organism>
<keyword evidence="1 2" id="KW-0732">Signal</keyword>
<dbReference type="RefSeq" id="WP_219156990.1">
    <property type="nucleotide sequence ID" value="NZ_JAHWGL010000008.1"/>
</dbReference>
<feature type="chain" id="PRO_5045364723" evidence="2">
    <location>
        <begin position="24"/>
        <end position="807"/>
    </location>
</feature>